<evidence type="ECO:0000313" key="9">
    <source>
        <dbReference type="EMBL" id="KAH0500242.1"/>
    </source>
</evidence>
<dbReference type="GO" id="GO:0005112">
    <property type="term" value="F:Notch binding"/>
    <property type="evidence" value="ECO:0007669"/>
    <property type="project" value="TreeGrafter"/>
</dbReference>
<feature type="signal peptide" evidence="7">
    <location>
        <begin position="1"/>
        <end position="26"/>
    </location>
</feature>
<feature type="domain" description="EGF-like" evidence="8">
    <location>
        <begin position="90"/>
        <end position="125"/>
    </location>
</feature>
<dbReference type="InterPro" id="IPR000742">
    <property type="entry name" value="EGF"/>
</dbReference>
<dbReference type="InterPro" id="IPR001881">
    <property type="entry name" value="EGF-like_Ca-bd_dom"/>
</dbReference>
<protein>
    <submittedName>
        <fullName evidence="9">Neurogenic locus notch-like protein 4</fullName>
    </submittedName>
</protein>
<dbReference type="InterPro" id="IPR013032">
    <property type="entry name" value="EGF-like_CS"/>
</dbReference>
<accession>A0A8J6KPZ0</accession>
<dbReference type="FunFam" id="2.10.25.10:FF:000327">
    <property type="entry name" value="neurogenic locus notch homolog protein 4"/>
    <property type="match status" value="2"/>
</dbReference>
<dbReference type="PRINTS" id="PR00010">
    <property type="entry name" value="EGFBLOOD"/>
</dbReference>
<evidence type="ECO:0000256" key="2">
    <source>
        <dbReference type="ARBA" id="ARBA00022729"/>
    </source>
</evidence>
<dbReference type="FunFam" id="2.10.25.10:FF:000060">
    <property type="entry name" value="Neurogenic locus notch protein 1"/>
    <property type="match status" value="2"/>
</dbReference>
<dbReference type="SUPFAM" id="SSF57196">
    <property type="entry name" value="EGF/Laminin"/>
    <property type="match status" value="4"/>
</dbReference>
<evidence type="ECO:0000256" key="3">
    <source>
        <dbReference type="ARBA" id="ARBA00022737"/>
    </source>
</evidence>
<feature type="domain" description="EGF-like" evidence="8">
    <location>
        <begin position="23"/>
        <end position="60"/>
    </location>
</feature>
<dbReference type="GO" id="GO:0005509">
    <property type="term" value="F:calcium ion binding"/>
    <property type="evidence" value="ECO:0007669"/>
    <property type="project" value="InterPro"/>
</dbReference>
<feature type="disulfide bond" evidence="6">
    <location>
        <begin position="50"/>
        <end position="59"/>
    </location>
</feature>
<dbReference type="PROSITE" id="PS01186">
    <property type="entry name" value="EGF_2"/>
    <property type="match status" value="2"/>
</dbReference>
<dbReference type="Pfam" id="PF00008">
    <property type="entry name" value="EGF"/>
    <property type="match status" value="3"/>
</dbReference>
<evidence type="ECO:0000256" key="4">
    <source>
        <dbReference type="ARBA" id="ARBA00023157"/>
    </source>
</evidence>
<dbReference type="Gene3D" id="2.10.25.10">
    <property type="entry name" value="Laminin"/>
    <property type="match status" value="4"/>
</dbReference>
<keyword evidence="3" id="KW-0677">Repeat</keyword>
<evidence type="ECO:0000256" key="5">
    <source>
        <dbReference type="ARBA" id="ARBA00023180"/>
    </source>
</evidence>
<dbReference type="Pfam" id="PF12661">
    <property type="entry name" value="hEGF"/>
    <property type="match status" value="1"/>
</dbReference>
<dbReference type="SMART" id="SM00179">
    <property type="entry name" value="EGF_CA"/>
    <property type="match status" value="4"/>
</dbReference>
<organism evidence="9 10">
    <name type="scientific">Microtus ochrogaster</name>
    <name type="common">Prairie vole</name>
    <dbReference type="NCBI Taxonomy" id="79684"/>
    <lineage>
        <taxon>Eukaryota</taxon>
        <taxon>Metazoa</taxon>
        <taxon>Chordata</taxon>
        <taxon>Craniata</taxon>
        <taxon>Vertebrata</taxon>
        <taxon>Euteleostomi</taxon>
        <taxon>Mammalia</taxon>
        <taxon>Eutheria</taxon>
        <taxon>Euarchontoglires</taxon>
        <taxon>Glires</taxon>
        <taxon>Rodentia</taxon>
        <taxon>Myomorpha</taxon>
        <taxon>Muroidea</taxon>
        <taxon>Cricetidae</taxon>
        <taxon>Arvicolinae</taxon>
        <taxon>Microtus</taxon>
    </lineage>
</organism>
<sequence>MQPRPLLLLLLLLLLLPSFSVILTRAHQGPSPCEHGGSCLNTPGSFNCLCPPGYTGSRCEADHNECLSQPCHPGSTCLDLLATFHCICPPAHQGPSPCEHGGSCLNTPGSFNCLCPPGYTGSRCEADHNECLSQPCHPGSTCLDLLATFHCICPPEVECEPLAFHTGGALEPVR</sequence>
<name>A0A8J6KPZ0_MICOH</name>
<dbReference type="GO" id="GO:0007219">
    <property type="term" value="P:Notch signaling pathway"/>
    <property type="evidence" value="ECO:0007669"/>
    <property type="project" value="TreeGrafter"/>
</dbReference>
<dbReference type="AlphaFoldDB" id="A0A8J6KPZ0"/>
<feature type="chain" id="PRO_5035299397" evidence="7">
    <location>
        <begin position="27"/>
        <end position="174"/>
    </location>
</feature>
<dbReference type="SMART" id="SM00181">
    <property type="entry name" value="EGF"/>
    <property type="match status" value="4"/>
</dbReference>
<dbReference type="PROSITE" id="PS00010">
    <property type="entry name" value="ASX_HYDROXYL"/>
    <property type="match status" value="3"/>
</dbReference>
<evidence type="ECO:0000256" key="7">
    <source>
        <dbReference type="SAM" id="SignalP"/>
    </source>
</evidence>
<dbReference type="Proteomes" id="UP000710432">
    <property type="component" value="Unassembled WGS sequence"/>
</dbReference>
<dbReference type="EMBL" id="JAATJU010027689">
    <property type="protein sequence ID" value="KAH0500242.1"/>
    <property type="molecule type" value="Genomic_DNA"/>
</dbReference>
<dbReference type="PROSITE" id="PS01187">
    <property type="entry name" value="EGF_CA"/>
    <property type="match status" value="2"/>
</dbReference>
<reference evidence="9" key="1">
    <citation type="submission" date="2020-03" db="EMBL/GenBank/DDBJ databases">
        <title>Studies in the Genomics of Life Span.</title>
        <authorList>
            <person name="Glass D."/>
        </authorList>
    </citation>
    <scope>NUCLEOTIDE SEQUENCE</scope>
    <source>
        <strain evidence="9">LTLLF</strain>
        <tissue evidence="9">Muscle</tissue>
    </source>
</reference>
<dbReference type="PANTHER" id="PTHR12916:SF4">
    <property type="entry name" value="UNINFLATABLE, ISOFORM C"/>
    <property type="match status" value="1"/>
</dbReference>
<gene>
    <name evidence="9" type="ORF">LTLLF_202305</name>
</gene>
<evidence type="ECO:0000259" key="8">
    <source>
        <dbReference type="PROSITE" id="PS50026"/>
    </source>
</evidence>
<keyword evidence="2 7" id="KW-0732">Signal</keyword>
<dbReference type="PROSITE" id="PS50026">
    <property type="entry name" value="EGF_3"/>
    <property type="match status" value="3"/>
</dbReference>
<keyword evidence="1 6" id="KW-0245">EGF-like domain</keyword>
<evidence type="ECO:0000256" key="6">
    <source>
        <dbReference type="PROSITE-ProRule" id="PRU00076"/>
    </source>
</evidence>
<dbReference type="InterPro" id="IPR000152">
    <property type="entry name" value="EGF-type_Asp/Asn_hydroxyl_site"/>
</dbReference>
<keyword evidence="5" id="KW-0325">Glycoprotein</keyword>
<evidence type="ECO:0000313" key="10">
    <source>
        <dbReference type="Proteomes" id="UP000710432"/>
    </source>
</evidence>
<comment type="caution">
    <text evidence="6">Lacks conserved residue(s) required for the propagation of feature annotation.</text>
</comment>
<proteinExistence type="predicted"/>
<dbReference type="CDD" id="cd00054">
    <property type="entry name" value="EGF_CA"/>
    <property type="match status" value="3"/>
</dbReference>
<dbReference type="PANTHER" id="PTHR12916">
    <property type="entry name" value="CYTOCHROME C OXIDASE POLYPEPTIDE VIC-2"/>
    <property type="match status" value="1"/>
</dbReference>
<keyword evidence="4 6" id="KW-1015">Disulfide bond</keyword>
<feature type="disulfide bond" evidence="6">
    <location>
        <begin position="115"/>
        <end position="124"/>
    </location>
</feature>
<dbReference type="PROSITE" id="PS00022">
    <property type="entry name" value="EGF_1"/>
    <property type="match status" value="2"/>
</dbReference>
<feature type="domain" description="EGF-like" evidence="8">
    <location>
        <begin position="127"/>
        <end position="160"/>
    </location>
</feature>
<comment type="caution">
    <text evidence="9">The sequence shown here is derived from an EMBL/GenBank/DDBJ whole genome shotgun (WGS) entry which is preliminary data.</text>
</comment>
<evidence type="ECO:0000256" key="1">
    <source>
        <dbReference type="ARBA" id="ARBA00022536"/>
    </source>
</evidence>
<dbReference type="InterPro" id="IPR018097">
    <property type="entry name" value="EGF_Ca-bd_CS"/>
</dbReference>